<evidence type="ECO:0000313" key="3">
    <source>
        <dbReference type="EMBL" id="TQM43836.1"/>
    </source>
</evidence>
<keyword evidence="3" id="KW-0413">Isomerase</keyword>
<dbReference type="InterPro" id="IPR011051">
    <property type="entry name" value="RmlC_Cupin_sf"/>
</dbReference>
<protein>
    <submittedName>
        <fullName evidence="3">Mannose-6-phosphate isomerase-like protein (Cupin superfamily)</fullName>
    </submittedName>
</protein>
<feature type="domain" description="Cupin type-2" evidence="2">
    <location>
        <begin position="40"/>
        <end position="107"/>
    </location>
</feature>
<gene>
    <name evidence="3" type="ORF">FB388_1188</name>
</gene>
<dbReference type="SUPFAM" id="SSF51182">
    <property type="entry name" value="RmlC-like cupins"/>
    <property type="match status" value="1"/>
</dbReference>
<evidence type="ECO:0000259" key="2">
    <source>
        <dbReference type="Pfam" id="PF07883"/>
    </source>
</evidence>
<comment type="caution">
    <text evidence="3">The sequence shown here is derived from an EMBL/GenBank/DDBJ whole genome shotgun (WGS) entry which is preliminary data.</text>
</comment>
<dbReference type="Gene3D" id="2.60.120.10">
    <property type="entry name" value="Jelly Rolls"/>
    <property type="match status" value="1"/>
</dbReference>
<organism evidence="3 4">
    <name type="scientific">Pseudonocardia cypriaca</name>
    <dbReference type="NCBI Taxonomy" id="882449"/>
    <lineage>
        <taxon>Bacteria</taxon>
        <taxon>Bacillati</taxon>
        <taxon>Actinomycetota</taxon>
        <taxon>Actinomycetes</taxon>
        <taxon>Pseudonocardiales</taxon>
        <taxon>Pseudonocardiaceae</taxon>
        <taxon>Pseudonocardia</taxon>
    </lineage>
</organism>
<reference evidence="3 4" key="1">
    <citation type="submission" date="2019-06" db="EMBL/GenBank/DDBJ databases">
        <title>Sequencing the genomes of 1000 actinobacteria strains.</title>
        <authorList>
            <person name="Klenk H.-P."/>
        </authorList>
    </citation>
    <scope>NUCLEOTIDE SEQUENCE [LARGE SCALE GENOMIC DNA]</scope>
    <source>
        <strain evidence="3 4">DSM 45511</strain>
    </source>
</reference>
<dbReference type="Proteomes" id="UP000319818">
    <property type="component" value="Unassembled WGS sequence"/>
</dbReference>
<dbReference type="CDD" id="cd20299">
    <property type="entry name" value="cupin_YP766765-like"/>
    <property type="match status" value="1"/>
</dbReference>
<dbReference type="EMBL" id="VFPH01000001">
    <property type="protein sequence ID" value="TQM43836.1"/>
    <property type="molecule type" value="Genomic_DNA"/>
</dbReference>
<dbReference type="Pfam" id="PF07883">
    <property type="entry name" value="Cupin_2"/>
    <property type="match status" value="1"/>
</dbReference>
<keyword evidence="4" id="KW-1185">Reference proteome</keyword>
<proteinExistence type="predicted"/>
<dbReference type="AlphaFoldDB" id="A0A543GCP1"/>
<dbReference type="GO" id="GO:0016853">
    <property type="term" value="F:isomerase activity"/>
    <property type="evidence" value="ECO:0007669"/>
    <property type="project" value="UniProtKB-KW"/>
</dbReference>
<evidence type="ECO:0000256" key="1">
    <source>
        <dbReference type="SAM" id="MobiDB-lite"/>
    </source>
</evidence>
<name>A0A543GCP1_9PSEU</name>
<dbReference type="InterPro" id="IPR013096">
    <property type="entry name" value="Cupin_2"/>
</dbReference>
<dbReference type="RefSeq" id="WP_170225488.1">
    <property type="nucleotide sequence ID" value="NZ_VFPH01000001.1"/>
</dbReference>
<evidence type="ECO:0000313" key="4">
    <source>
        <dbReference type="Proteomes" id="UP000319818"/>
    </source>
</evidence>
<feature type="region of interest" description="Disordered" evidence="1">
    <location>
        <begin position="1"/>
        <end position="23"/>
    </location>
</feature>
<sequence length="111" mass="11583">MRVTALSDAEPFESPGHDGVAPLWVQGGPATPVDRFTVVLSRYEPGGRAAPAVQPAETVYVLLSGGLTFESAGRRVVAGPHDTVHFAKGETRAVTNEGDVPASMLVIRATS</sequence>
<accession>A0A543GCP1</accession>
<dbReference type="InterPro" id="IPR014710">
    <property type="entry name" value="RmlC-like_jellyroll"/>
</dbReference>